<evidence type="ECO:0000259" key="2">
    <source>
        <dbReference type="Pfam" id="PF03313"/>
    </source>
</evidence>
<dbReference type="GO" id="GO:0019450">
    <property type="term" value="P:L-cysteine catabolic process to pyruvate"/>
    <property type="evidence" value="ECO:0007669"/>
    <property type="project" value="TreeGrafter"/>
</dbReference>
<comment type="similarity">
    <text evidence="1">Belongs to the UPF0597 family.</text>
</comment>
<name>A0A1M6RMI9_9BACT</name>
<dbReference type="PANTHER" id="PTHR30501:SF2">
    <property type="entry name" value="UPF0597 PROTEIN YHAM"/>
    <property type="match status" value="1"/>
</dbReference>
<dbReference type="HAMAP" id="MF_01845">
    <property type="entry name" value="UPF0597"/>
    <property type="match status" value="1"/>
</dbReference>
<reference evidence="4" key="1">
    <citation type="submission" date="2016-11" db="EMBL/GenBank/DDBJ databases">
        <authorList>
            <person name="Varghese N."/>
            <person name="Submissions S."/>
        </authorList>
    </citation>
    <scope>NUCLEOTIDE SEQUENCE [LARGE SCALE GENOMIC DNA]</scope>
    <source>
        <strain evidence="4">DSM 16219</strain>
    </source>
</reference>
<evidence type="ECO:0000313" key="4">
    <source>
        <dbReference type="Proteomes" id="UP000183994"/>
    </source>
</evidence>
<organism evidence="3 4">
    <name type="scientific">Desulfatibacillum alkenivorans DSM 16219</name>
    <dbReference type="NCBI Taxonomy" id="1121393"/>
    <lineage>
        <taxon>Bacteria</taxon>
        <taxon>Pseudomonadati</taxon>
        <taxon>Thermodesulfobacteriota</taxon>
        <taxon>Desulfobacteria</taxon>
        <taxon>Desulfobacterales</taxon>
        <taxon>Desulfatibacillaceae</taxon>
        <taxon>Desulfatibacillum</taxon>
    </lineage>
</organism>
<dbReference type="InterPro" id="IPR005130">
    <property type="entry name" value="Ser_deHydtase-like_asu"/>
</dbReference>
<dbReference type="GO" id="GO:0080146">
    <property type="term" value="F:L-cysteine desulfhydrase activity"/>
    <property type="evidence" value="ECO:0007669"/>
    <property type="project" value="TreeGrafter"/>
</dbReference>
<evidence type="ECO:0000313" key="3">
    <source>
        <dbReference type="EMBL" id="SHK33656.1"/>
    </source>
</evidence>
<dbReference type="AlphaFoldDB" id="A0A1M6RMI9"/>
<evidence type="ECO:0000256" key="1">
    <source>
        <dbReference type="HAMAP-Rule" id="MF_01845"/>
    </source>
</evidence>
<protein>
    <recommendedName>
        <fullName evidence="1">UPF0597 protein SAMN02745216_03299</fullName>
    </recommendedName>
</protein>
<dbReference type="RefSeq" id="WP_073477358.1">
    <property type="nucleotide sequence ID" value="NZ_FQZU01000022.1"/>
</dbReference>
<feature type="domain" description="Serine dehydratase-like alpha subunit" evidence="2">
    <location>
        <begin position="192"/>
        <end position="429"/>
    </location>
</feature>
<dbReference type="Proteomes" id="UP000183994">
    <property type="component" value="Unassembled WGS sequence"/>
</dbReference>
<dbReference type="EMBL" id="FQZU01000022">
    <property type="protein sequence ID" value="SHK33656.1"/>
    <property type="molecule type" value="Genomic_DNA"/>
</dbReference>
<dbReference type="InterPro" id="IPR021144">
    <property type="entry name" value="UPF0597"/>
</dbReference>
<dbReference type="STRING" id="1121393.SAMN02745216_03299"/>
<dbReference type="PIRSF" id="PIRSF006054">
    <property type="entry name" value="UCP006054"/>
    <property type="match status" value="1"/>
</dbReference>
<dbReference type="PANTHER" id="PTHR30501">
    <property type="entry name" value="UPF0597 PROTEIN YHAM"/>
    <property type="match status" value="1"/>
</dbReference>
<accession>A0A1M6RMI9</accession>
<proteinExistence type="inferred from homology"/>
<keyword evidence="4" id="KW-1185">Reference proteome</keyword>
<dbReference type="Pfam" id="PF03313">
    <property type="entry name" value="SDH_alpha"/>
    <property type="match status" value="1"/>
</dbReference>
<gene>
    <name evidence="3" type="ORF">SAMN02745216_03299</name>
</gene>
<dbReference type="OrthoDB" id="41906at2"/>
<sequence>MAFTVKDILSIQVAPALGCTEPAAVALCAAAAASLLPEKASIEALEVQVDPNIFKNGLAVLIPGTDGLSGLDMAAALGAIGGNPAKSLEVLGETGPEDVKQARALIKDGKVRLNLLADHKGLFIRVIVMAGESRAEAVVESMHDNITQLALDGEQVENSSLIAPKESSKNARAGELEHWLKGLSLQQLMDLLDDLDAEDLAFLEEGLDANMKLADYGLKHGPGLGVGKTLDRLVRQRLIARDMILDARILTSAAADARMAGVNLPAMSSAGSGNHGLTAILPIKAVHKYLESDHESMLRAIGLSHIVTAFVKSFTGRLSAVCGCSVAAGAGAAAGVTYLMGGNANHIADAIKNLMEDLAGIICDGAKSGCAFKLSTAAGTAVQAALFALQGVKVMETDGIIGASLEKTTQNLGALSTEGMIETDRTILKIMLEKQFSPG</sequence>